<dbReference type="SMART" id="SM00697">
    <property type="entry name" value="DM8"/>
    <property type="match status" value="1"/>
</dbReference>
<feature type="signal peptide" evidence="1">
    <location>
        <begin position="1"/>
        <end position="23"/>
    </location>
</feature>
<dbReference type="PANTHER" id="PTHR20898">
    <property type="entry name" value="DAEDALUS ON 3-RELATED-RELATED"/>
    <property type="match status" value="1"/>
</dbReference>
<dbReference type="Pfam" id="PF06477">
    <property type="entry name" value="DUF1091"/>
    <property type="match status" value="1"/>
</dbReference>
<organism evidence="2 3">
    <name type="scientific">Drosophila ananassae</name>
    <name type="common">Fruit fly</name>
    <dbReference type="NCBI Taxonomy" id="7217"/>
    <lineage>
        <taxon>Eukaryota</taxon>
        <taxon>Metazoa</taxon>
        <taxon>Ecdysozoa</taxon>
        <taxon>Arthropoda</taxon>
        <taxon>Hexapoda</taxon>
        <taxon>Insecta</taxon>
        <taxon>Pterygota</taxon>
        <taxon>Neoptera</taxon>
        <taxon>Endopterygota</taxon>
        <taxon>Diptera</taxon>
        <taxon>Brachycera</taxon>
        <taxon>Muscomorpha</taxon>
        <taxon>Ephydroidea</taxon>
        <taxon>Drosophilidae</taxon>
        <taxon>Drosophila</taxon>
        <taxon>Sophophora</taxon>
    </lineage>
</organism>
<dbReference type="Proteomes" id="UP000007801">
    <property type="component" value="Unassembled WGS sequence"/>
</dbReference>
<evidence type="ECO:0000313" key="2">
    <source>
        <dbReference type="EMBL" id="EDV42485.2"/>
    </source>
</evidence>
<protein>
    <submittedName>
        <fullName evidence="2">Uncharacterized protein</fullName>
    </submittedName>
</protein>
<dbReference type="HOGENOM" id="CLU_116900_0_0_1"/>
<keyword evidence="3" id="KW-1185">Reference proteome</keyword>
<dbReference type="InParanoid" id="B3LV13"/>
<evidence type="ECO:0000256" key="1">
    <source>
        <dbReference type="SAM" id="SignalP"/>
    </source>
</evidence>
<reference evidence="2 3" key="1">
    <citation type="journal article" date="2007" name="Nature">
        <title>Evolution of genes and genomes on the Drosophila phylogeny.</title>
        <authorList>
            <consortium name="Drosophila 12 Genomes Consortium"/>
            <person name="Clark A.G."/>
            <person name="Eisen M.B."/>
            <person name="Smith D.R."/>
            <person name="Bergman C.M."/>
            <person name="Oliver B."/>
            <person name="Markow T.A."/>
            <person name="Kaufman T.C."/>
            <person name="Kellis M."/>
            <person name="Gelbart W."/>
            <person name="Iyer V.N."/>
            <person name="Pollard D.A."/>
            <person name="Sackton T.B."/>
            <person name="Larracuente A.M."/>
            <person name="Singh N.D."/>
            <person name="Abad J.P."/>
            <person name="Abt D.N."/>
            <person name="Adryan B."/>
            <person name="Aguade M."/>
            <person name="Akashi H."/>
            <person name="Anderson W.W."/>
            <person name="Aquadro C.F."/>
            <person name="Ardell D.H."/>
            <person name="Arguello R."/>
            <person name="Artieri C.G."/>
            <person name="Barbash D.A."/>
            <person name="Barker D."/>
            <person name="Barsanti P."/>
            <person name="Batterham P."/>
            <person name="Batzoglou S."/>
            <person name="Begun D."/>
            <person name="Bhutkar A."/>
            <person name="Blanco E."/>
            <person name="Bosak S.A."/>
            <person name="Bradley R.K."/>
            <person name="Brand A.D."/>
            <person name="Brent M.R."/>
            <person name="Brooks A.N."/>
            <person name="Brown R.H."/>
            <person name="Butlin R.K."/>
            <person name="Caggese C."/>
            <person name="Calvi B.R."/>
            <person name="Bernardo de Carvalho A."/>
            <person name="Caspi A."/>
            <person name="Castrezana S."/>
            <person name="Celniker S.E."/>
            <person name="Chang J.L."/>
            <person name="Chapple C."/>
            <person name="Chatterji S."/>
            <person name="Chinwalla A."/>
            <person name="Civetta A."/>
            <person name="Clifton S.W."/>
            <person name="Comeron J.M."/>
            <person name="Costello J.C."/>
            <person name="Coyne J.A."/>
            <person name="Daub J."/>
            <person name="David R.G."/>
            <person name="Delcher A.L."/>
            <person name="Delehaunty K."/>
            <person name="Do C.B."/>
            <person name="Ebling H."/>
            <person name="Edwards K."/>
            <person name="Eickbush T."/>
            <person name="Evans J.D."/>
            <person name="Filipski A."/>
            <person name="Findeiss S."/>
            <person name="Freyhult E."/>
            <person name="Fulton L."/>
            <person name="Fulton R."/>
            <person name="Garcia A.C."/>
            <person name="Gardiner A."/>
            <person name="Garfield D.A."/>
            <person name="Garvin B.E."/>
            <person name="Gibson G."/>
            <person name="Gilbert D."/>
            <person name="Gnerre S."/>
            <person name="Godfrey J."/>
            <person name="Good R."/>
            <person name="Gotea V."/>
            <person name="Gravely B."/>
            <person name="Greenberg A.J."/>
            <person name="Griffiths-Jones S."/>
            <person name="Gross S."/>
            <person name="Guigo R."/>
            <person name="Gustafson E.A."/>
            <person name="Haerty W."/>
            <person name="Hahn M.W."/>
            <person name="Halligan D.L."/>
            <person name="Halpern A.L."/>
            <person name="Halter G.M."/>
            <person name="Han M.V."/>
            <person name="Heger A."/>
            <person name="Hillier L."/>
            <person name="Hinrichs A.S."/>
            <person name="Holmes I."/>
            <person name="Hoskins R.A."/>
            <person name="Hubisz M.J."/>
            <person name="Hultmark D."/>
            <person name="Huntley M.A."/>
            <person name="Jaffe D.B."/>
            <person name="Jagadeeshan S."/>
            <person name="Jeck W.R."/>
            <person name="Johnson J."/>
            <person name="Jones C.D."/>
            <person name="Jordan W.C."/>
            <person name="Karpen G.H."/>
            <person name="Kataoka E."/>
            <person name="Keightley P.D."/>
            <person name="Kheradpour P."/>
            <person name="Kirkness E.F."/>
            <person name="Koerich L.B."/>
            <person name="Kristiansen K."/>
            <person name="Kudrna D."/>
            <person name="Kulathinal R.J."/>
            <person name="Kumar S."/>
            <person name="Kwok R."/>
            <person name="Lander E."/>
            <person name="Langley C.H."/>
            <person name="Lapoint R."/>
            <person name="Lazzaro B.P."/>
            <person name="Lee S.J."/>
            <person name="Levesque L."/>
            <person name="Li R."/>
            <person name="Lin C.F."/>
            <person name="Lin M.F."/>
            <person name="Lindblad-Toh K."/>
            <person name="Llopart A."/>
            <person name="Long M."/>
            <person name="Low L."/>
            <person name="Lozovsky E."/>
            <person name="Lu J."/>
            <person name="Luo M."/>
            <person name="Machado C.A."/>
            <person name="Makalowski W."/>
            <person name="Marzo M."/>
            <person name="Matsuda M."/>
            <person name="Matzkin L."/>
            <person name="McAllister B."/>
            <person name="McBride C.S."/>
            <person name="McKernan B."/>
            <person name="McKernan K."/>
            <person name="Mendez-Lago M."/>
            <person name="Minx P."/>
            <person name="Mollenhauer M.U."/>
            <person name="Montooth K."/>
            <person name="Mount S.M."/>
            <person name="Mu X."/>
            <person name="Myers E."/>
            <person name="Negre B."/>
            <person name="Newfeld S."/>
            <person name="Nielsen R."/>
            <person name="Noor M.A."/>
            <person name="O'Grady P."/>
            <person name="Pachter L."/>
            <person name="Papaceit M."/>
            <person name="Parisi M.J."/>
            <person name="Parisi M."/>
            <person name="Parts L."/>
            <person name="Pedersen J.S."/>
            <person name="Pesole G."/>
            <person name="Phillippy A.M."/>
            <person name="Ponting C.P."/>
            <person name="Pop M."/>
            <person name="Porcelli D."/>
            <person name="Powell J.R."/>
            <person name="Prohaska S."/>
            <person name="Pruitt K."/>
            <person name="Puig M."/>
            <person name="Quesneville H."/>
            <person name="Ram K.R."/>
            <person name="Rand D."/>
            <person name="Rasmussen M.D."/>
            <person name="Reed L.K."/>
            <person name="Reenan R."/>
            <person name="Reily A."/>
            <person name="Remington K.A."/>
            <person name="Rieger T.T."/>
            <person name="Ritchie M.G."/>
            <person name="Robin C."/>
            <person name="Rogers Y.H."/>
            <person name="Rohde C."/>
            <person name="Rozas J."/>
            <person name="Rubenfield M.J."/>
            <person name="Ruiz A."/>
            <person name="Russo S."/>
            <person name="Salzberg S.L."/>
            <person name="Sanchez-Gracia A."/>
            <person name="Saranga D.J."/>
            <person name="Sato H."/>
            <person name="Schaeffer S.W."/>
            <person name="Schatz M.C."/>
            <person name="Schlenke T."/>
            <person name="Schwartz R."/>
            <person name="Segarra C."/>
            <person name="Singh R.S."/>
            <person name="Sirot L."/>
            <person name="Sirota M."/>
            <person name="Sisneros N.B."/>
            <person name="Smith C.D."/>
            <person name="Smith T.F."/>
            <person name="Spieth J."/>
            <person name="Stage D.E."/>
            <person name="Stark A."/>
            <person name="Stephan W."/>
            <person name="Strausberg R.L."/>
            <person name="Strempel S."/>
            <person name="Sturgill D."/>
            <person name="Sutton G."/>
            <person name="Sutton G.G."/>
            <person name="Tao W."/>
            <person name="Teichmann S."/>
            <person name="Tobari Y.N."/>
            <person name="Tomimura Y."/>
            <person name="Tsolas J.M."/>
            <person name="Valente V.L."/>
            <person name="Venter E."/>
            <person name="Venter J.C."/>
            <person name="Vicario S."/>
            <person name="Vieira F.G."/>
            <person name="Vilella A.J."/>
            <person name="Villasante A."/>
            <person name="Walenz B."/>
            <person name="Wang J."/>
            <person name="Wasserman M."/>
            <person name="Watts T."/>
            <person name="Wilson D."/>
            <person name="Wilson R.K."/>
            <person name="Wing R.A."/>
            <person name="Wolfner M.F."/>
            <person name="Wong A."/>
            <person name="Wong G.K."/>
            <person name="Wu C.I."/>
            <person name="Wu G."/>
            <person name="Yamamoto D."/>
            <person name="Yang H.P."/>
            <person name="Yang S.P."/>
            <person name="Yorke J.A."/>
            <person name="Yoshida K."/>
            <person name="Zdobnov E."/>
            <person name="Zhang P."/>
            <person name="Zhang Y."/>
            <person name="Zimin A.V."/>
            <person name="Baldwin J."/>
            <person name="Abdouelleil A."/>
            <person name="Abdulkadir J."/>
            <person name="Abebe A."/>
            <person name="Abera B."/>
            <person name="Abreu J."/>
            <person name="Acer S.C."/>
            <person name="Aftuck L."/>
            <person name="Alexander A."/>
            <person name="An P."/>
            <person name="Anderson E."/>
            <person name="Anderson S."/>
            <person name="Arachi H."/>
            <person name="Azer M."/>
            <person name="Bachantsang P."/>
            <person name="Barry A."/>
            <person name="Bayul T."/>
            <person name="Berlin A."/>
            <person name="Bessette D."/>
            <person name="Bloom T."/>
            <person name="Blye J."/>
            <person name="Boguslavskiy L."/>
            <person name="Bonnet C."/>
            <person name="Boukhgalter B."/>
            <person name="Bourzgui I."/>
            <person name="Brown A."/>
            <person name="Cahill P."/>
            <person name="Channer S."/>
            <person name="Cheshatsang Y."/>
            <person name="Chuda L."/>
            <person name="Citroen M."/>
            <person name="Collymore A."/>
            <person name="Cooke P."/>
            <person name="Costello M."/>
            <person name="D'Aco K."/>
            <person name="Daza R."/>
            <person name="De Haan G."/>
            <person name="DeGray S."/>
            <person name="DeMaso C."/>
            <person name="Dhargay N."/>
            <person name="Dooley K."/>
            <person name="Dooley E."/>
            <person name="Doricent M."/>
            <person name="Dorje P."/>
            <person name="Dorjee K."/>
            <person name="Dupes A."/>
            <person name="Elong R."/>
            <person name="Falk J."/>
            <person name="Farina A."/>
            <person name="Faro S."/>
            <person name="Ferguson D."/>
            <person name="Fisher S."/>
            <person name="Foley C.D."/>
            <person name="Franke A."/>
            <person name="Friedrich D."/>
            <person name="Gadbois L."/>
            <person name="Gearin G."/>
            <person name="Gearin C.R."/>
            <person name="Giannoukos G."/>
            <person name="Goode T."/>
            <person name="Graham J."/>
            <person name="Grandbois E."/>
            <person name="Grewal S."/>
            <person name="Gyaltsen K."/>
            <person name="Hafez N."/>
            <person name="Hagos B."/>
            <person name="Hall J."/>
            <person name="Henson C."/>
            <person name="Hollinger A."/>
            <person name="Honan T."/>
            <person name="Huard M.D."/>
            <person name="Hughes L."/>
            <person name="Hurhula B."/>
            <person name="Husby M.E."/>
            <person name="Kamat A."/>
            <person name="Kanga B."/>
            <person name="Kashin S."/>
            <person name="Khazanovich D."/>
            <person name="Kisner P."/>
            <person name="Lance K."/>
            <person name="Lara M."/>
            <person name="Lee W."/>
            <person name="Lennon N."/>
            <person name="Letendre F."/>
            <person name="LeVine R."/>
            <person name="Lipovsky A."/>
            <person name="Liu X."/>
            <person name="Liu J."/>
            <person name="Liu S."/>
            <person name="Lokyitsang T."/>
            <person name="Lokyitsang Y."/>
            <person name="Lubonja R."/>
            <person name="Lui A."/>
            <person name="MacDonald P."/>
            <person name="Magnisalis V."/>
            <person name="Maru K."/>
            <person name="Matthews C."/>
            <person name="McCusker W."/>
            <person name="McDonough S."/>
            <person name="Mehta T."/>
            <person name="Meldrim J."/>
            <person name="Meneus L."/>
            <person name="Mihai O."/>
            <person name="Mihalev A."/>
            <person name="Mihova T."/>
            <person name="Mittelman R."/>
            <person name="Mlenga V."/>
            <person name="Montmayeur A."/>
            <person name="Mulrain L."/>
            <person name="Navidi A."/>
            <person name="Naylor J."/>
            <person name="Negash T."/>
            <person name="Nguyen T."/>
            <person name="Nguyen N."/>
            <person name="Nicol R."/>
            <person name="Norbu C."/>
            <person name="Norbu N."/>
            <person name="Novod N."/>
            <person name="O'Neill B."/>
            <person name="Osman S."/>
            <person name="Markiewicz E."/>
            <person name="Oyono O.L."/>
            <person name="Patti C."/>
            <person name="Phunkhang P."/>
            <person name="Pierre F."/>
            <person name="Priest M."/>
            <person name="Raghuraman S."/>
            <person name="Rege F."/>
            <person name="Reyes R."/>
            <person name="Rise C."/>
            <person name="Rogov P."/>
            <person name="Ross K."/>
            <person name="Ryan E."/>
            <person name="Settipalli S."/>
            <person name="Shea T."/>
            <person name="Sherpa N."/>
            <person name="Shi L."/>
            <person name="Shih D."/>
            <person name="Sparrow T."/>
            <person name="Spaulding J."/>
            <person name="Stalker J."/>
            <person name="Stange-Thomann N."/>
            <person name="Stavropoulos S."/>
            <person name="Stone C."/>
            <person name="Strader C."/>
            <person name="Tesfaye S."/>
            <person name="Thomson T."/>
            <person name="Thoulutsang Y."/>
            <person name="Thoulutsang D."/>
            <person name="Topham K."/>
            <person name="Topping I."/>
            <person name="Tsamla T."/>
            <person name="Vassiliev H."/>
            <person name="Vo A."/>
            <person name="Wangchuk T."/>
            <person name="Wangdi T."/>
            <person name="Weiand M."/>
            <person name="Wilkinson J."/>
            <person name="Wilson A."/>
            <person name="Yadav S."/>
            <person name="Young G."/>
            <person name="Yu Q."/>
            <person name="Zembek L."/>
            <person name="Zhong D."/>
            <person name="Zimmer A."/>
            <person name="Zwirko Z."/>
            <person name="Jaffe D.B."/>
            <person name="Alvarez P."/>
            <person name="Brockman W."/>
            <person name="Butler J."/>
            <person name="Chin C."/>
            <person name="Gnerre S."/>
            <person name="Grabherr M."/>
            <person name="Kleber M."/>
            <person name="Mauceli E."/>
            <person name="MacCallum I."/>
        </authorList>
    </citation>
    <scope>NUCLEOTIDE SEQUENCE [LARGE SCALE GENOMIC DNA]</scope>
    <source>
        <strain evidence="3">Tucson 14024-0371.13</strain>
    </source>
</reference>
<dbReference type="InterPro" id="IPR010512">
    <property type="entry name" value="DUF1091"/>
</dbReference>
<dbReference type="AlphaFoldDB" id="B3LV13"/>
<dbReference type="EMBL" id="CH902617">
    <property type="protein sequence ID" value="EDV42485.2"/>
    <property type="molecule type" value="Genomic_DNA"/>
</dbReference>
<gene>
    <name evidence="2" type="primary">Dana\GF19931</name>
    <name evidence="2" type="synonym">dana_GLEANR_22337</name>
    <name evidence="2" type="ORF">GF19931</name>
</gene>
<dbReference type="OrthoDB" id="7727171at2759"/>
<feature type="chain" id="PRO_5006454345" evidence="1">
    <location>
        <begin position="24"/>
        <end position="174"/>
    </location>
</feature>
<evidence type="ECO:0000313" key="3">
    <source>
        <dbReference type="Proteomes" id="UP000007801"/>
    </source>
</evidence>
<proteinExistence type="predicted"/>
<dbReference type="PANTHER" id="PTHR20898:SF0">
    <property type="entry name" value="DAEDALUS ON 3-RELATED"/>
    <property type="match status" value="1"/>
</dbReference>
<sequence length="174" mass="20766">MVPSLKNHLYLFLVFSIVNDIQSRVEFTNFQCISLDKNFSDFEYCRLKSVNRTYKYVSTKVLLFQVPVNFGLYKRFNGYRPFLYNISVDACKFLKNRKANPIASYFYDFFREISNMNHTCPFNHDLIVEQLTTENINHRVTKILAFPEGDYMVEMHWIAYDIVRAVIKLYFSLL</sequence>
<accession>B3LV13</accession>
<name>B3LV13_DROAN</name>
<keyword evidence="1" id="KW-0732">Signal</keyword>